<comment type="caution">
    <text evidence="1">The sequence shown here is derived from an EMBL/GenBank/DDBJ whole genome shotgun (WGS) entry which is preliminary data.</text>
</comment>
<name>A0A1V2LA27_CYBFA</name>
<dbReference type="GO" id="GO:0007165">
    <property type="term" value="P:signal transduction"/>
    <property type="evidence" value="ECO:0007669"/>
    <property type="project" value="InterPro"/>
</dbReference>
<dbReference type="Pfam" id="PF16818">
    <property type="entry name" value="SLM4"/>
    <property type="match status" value="1"/>
</dbReference>
<gene>
    <name evidence="1" type="ORF">BON22_1121</name>
</gene>
<evidence type="ECO:0000313" key="2">
    <source>
        <dbReference type="Proteomes" id="UP000189513"/>
    </source>
</evidence>
<dbReference type="Proteomes" id="UP000189513">
    <property type="component" value="Unassembled WGS sequence"/>
</dbReference>
<keyword evidence="2" id="KW-1185">Reference proteome</keyword>
<dbReference type="EMBL" id="MPUK01000002">
    <property type="protein sequence ID" value="ONH68749.1"/>
    <property type="molecule type" value="Genomic_DNA"/>
</dbReference>
<protein>
    <submittedName>
        <fullName evidence="1">Protein SLM4</fullName>
    </submittedName>
</protein>
<evidence type="ECO:0000313" key="1">
    <source>
        <dbReference type="EMBL" id="ONH68749.1"/>
    </source>
</evidence>
<dbReference type="GO" id="GO:0071986">
    <property type="term" value="C:Ragulator complex"/>
    <property type="evidence" value="ECO:0007669"/>
    <property type="project" value="InterPro"/>
</dbReference>
<sequence>MVMLVARNFDDLLRQGLTPVPTTSKIVHALTITQPSGTPLSTVTQANDTHSLTKVKMYALVAVRQGISEEVSRLEIEDKDVYCCLVPGTQLGVVAVCEKGYPQGIIIKRMRNLRENLTELKKFEIDEEYGDGY</sequence>
<dbReference type="OMA" id="MGMFVAR"/>
<accession>A0A1V2LA27</accession>
<dbReference type="VEuPathDB" id="FungiDB:BON22_1121"/>
<proteinExistence type="predicted"/>
<reference evidence="2" key="1">
    <citation type="journal article" date="2017" name="Genome Announc.">
        <title>Genome sequences of Cyberlindnera fabianii 65, Pichia kudriavzevii 129, and Saccharomyces cerevisiae 131 isolated from fermented masau fruits in Zimbabwe.</title>
        <authorList>
            <person name="van Rijswijck I.M.H."/>
            <person name="Derks M.F.L."/>
            <person name="Abee T."/>
            <person name="de Ridder D."/>
            <person name="Smid E.J."/>
        </authorList>
    </citation>
    <scope>NUCLEOTIDE SEQUENCE [LARGE SCALE GENOMIC DNA]</scope>
    <source>
        <strain evidence="2">65</strain>
    </source>
</reference>
<organism evidence="1 2">
    <name type="scientific">Cyberlindnera fabianii</name>
    <name type="common">Yeast</name>
    <name type="synonym">Hansenula fabianii</name>
    <dbReference type="NCBI Taxonomy" id="36022"/>
    <lineage>
        <taxon>Eukaryota</taxon>
        <taxon>Fungi</taxon>
        <taxon>Dikarya</taxon>
        <taxon>Ascomycota</taxon>
        <taxon>Saccharomycotina</taxon>
        <taxon>Saccharomycetes</taxon>
        <taxon>Phaffomycetales</taxon>
        <taxon>Phaffomycetaceae</taxon>
        <taxon>Cyberlindnera</taxon>
    </lineage>
</organism>
<dbReference type="InterPro" id="IPR020233">
    <property type="entry name" value="Slm4"/>
</dbReference>
<dbReference type="AlphaFoldDB" id="A0A1V2LA27"/>